<comment type="caution">
    <text evidence="1">The sequence shown here is derived from an EMBL/GenBank/DDBJ whole genome shotgun (WGS) entry which is preliminary data.</text>
</comment>
<protein>
    <submittedName>
        <fullName evidence="1">Uncharacterized protein</fullName>
    </submittedName>
</protein>
<accession>A0ACB5UHR3</accession>
<evidence type="ECO:0000313" key="2">
    <source>
        <dbReference type="Proteomes" id="UP001374599"/>
    </source>
</evidence>
<reference evidence="1" key="1">
    <citation type="submission" date="2023-09" db="EMBL/GenBank/DDBJ databases">
        <title>Vallitalea sediminicola and Vallitalea maricola sp. nov., anaerobic bacteria isolated from marine sediment.</title>
        <authorList>
            <person name="Hirano S."/>
            <person name="Maeda A."/>
            <person name="Terahara T."/>
            <person name="Mori K."/>
            <person name="Hamada M."/>
            <person name="Matsumoto R."/>
            <person name="Kobayashi T."/>
        </authorList>
    </citation>
    <scope>NUCLEOTIDE SEQUENCE</scope>
    <source>
        <strain evidence="1">AN17-2</strain>
    </source>
</reference>
<proteinExistence type="predicted"/>
<dbReference type="EMBL" id="BTPU01000020">
    <property type="protein sequence ID" value="GMQ62099.1"/>
    <property type="molecule type" value="Genomic_DNA"/>
</dbReference>
<name>A0ACB5UHR3_9FIRM</name>
<keyword evidence="2" id="KW-1185">Reference proteome</keyword>
<sequence length="59" mass="6929">MDEDLPEKEDYDFVLLDAIPSLGLMTLNVLLIYPQNPDAYLCCRYENVEFKGRHIHPME</sequence>
<organism evidence="1 2">
    <name type="scientific">Vallitalea maricola</name>
    <dbReference type="NCBI Taxonomy" id="3074433"/>
    <lineage>
        <taxon>Bacteria</taxon>
        <taxon>Bacillati</taxon>
        <taxon>Bacillota</taxon>
        <taxon>Clostridia</taxon>
        <taxon>Lachnospirales</taxon>
        <taxon>Vallitaleaceae</taxon>
        <taxon>Vallitalea</taxon>
    </lineage>
</organism>
<evidence type="ECO:0000313" key="1">
    <source>
        <dbReference type="EMBL" id="GMQ62099.1"/>
    </source>
</evidence>
<gene>
    <name evidence="1" type="ORF">AN2V17_13300</name>
</gene>
<dbReference type="Proteomes" id="UP001374599">
    <property type="component" value="Unassembled WGS sequence"/>
</dbReference>